<accession>A0A562I467</accession>
<dbReference type="EMBL" id="VLKE01000001">
    <property type="protein sequence ID" value="TWH65790.1"/>
    <property type="molecule type" value="Genomic_DNA"/>
</dbReference>
<proteinExistence type="predicted"/>
<sequence>MTDMGGRSVALFRRRRKQARPAGGDRPADRADLDHLENFVRTRRGVEAYIEPRTTVTETTVILIADDGEWTRRRIDGPEGARRFAHRLAIPVYDVRLMGYPQRMRDYNERRKRRPELY</sequence>
<dbReference type="AlphaFoldDB" id="A0A562I467"/>
<comment type="caution">
    <text evidence="2">The sequence shown here is derived from an EMBL/GenBank/DDBJ whole genome shotgun (WGS) entry which is preliminary data.</text>
</comment>
<name>A0A562I467_MICOL</name>
<feature type="region of interest" description="Disordered" evidence="1">
    <location>
        <begin position="1"/>
        <end position="31"/>
    </location>
</feature>
<evidence type="ECO:0000313" key="2">
    <source>
        <dbReference type="EMBL" id="TWH65790.1"/>
    </source>
</evidence>
<organism evidence="2 3">
    <name type="scientific">Micromonospora olivasterospora</name>
    <dbReference type="NCBI Taxonomy" id="1880"/>
    <lineage>
        <taxon>Bacteria</taxon>
        <taxon>Bacillati</taxon>
        <taxon>Actinomycetota</taxon>
        <taxon>Actinomycetes</taxon>
        <taxon>Micromonosporales</taxon>
        <taxon>Micromonosporaceae</taxon>
        <taxon>Micromonospora</taxon>
    </lineage>
</organism>
<evidence type="ECO:0000256" key="1">
    <source>
        <dbReference type="SAM" id="MobiDB-lite"/>
    </source>
</evidence>
<reference evidence="2 3" key="1">
    <citation type="submission" date="2019-07" db="EMBL/GenBank/DDBJ databases">
        <title>R&amp;d 2014.</title>
        <authorList>
            <person name="Klenk H.-P."/>
        </authorList>
    </citation>
    <scope>NUCLEOTIDE SEQUENCE [LARGE SCALE GENOMIC DNA]</scope>
    <source>
        <strain evidence="2 3">DSM 43868</strain>
    </source>
</reference>
<keyword evidence="3" id="KW-1185">Reference proteome</keyword>
<dbReference type="Proteomes" id="UP000319825">
    <property type="component" value="Unassembled WGS sequence"/>
</dbReference>
<evidence type="ECO:0000313" key="3">
    <source>
        <dbReference type="Proteomes" id="UP000319825"/>
    </source>
</evidence>
<gene>
    <name evidence="2" type="ORF">JD77_00728</name>
</gene>
<protein>
    <submittedName>
        <fullName evidence="2">Uncharacterized protein</fullName>
    </submittedName>
</protein>